<protein>
    <submittedName>
        <fullName evidence="9">Alkylation response protein AidB-like acyl-CoA dehydrogenase</fullName>
    </submittedName>
</protein>
<keyword evidence="5" id="KW-0560">Oxidoreductase</keyword>
<dbReference type="FunFam" id="2.40.110.10:FF:000002">
    <property type="entry name" value="Acyl-CoA dehydrogenase fadE12"/>
    <property type="match status" value="1"/>
</dbReference>
<dbReference type="Gene3D" id="1.10.540.10">
    <property type="entry name" value="Acyl-CoA dehydrogenase/oxidase, N-terminal domain"/>
    <property type="match status" value="1"/>
</dbReference>
<dbReference type="Gene3D" id="2.40.110.10">
    <property type="entry name" value="Butyryl-CoA Dehydrogenase, subunit A, domain 2"/>
    <property type="match status" value="1"/>
</dbReference>
<dbReference type="Pfam" id="PF02771">
    <property type="entry name" value="Acyl-CoA_dh_N"/>
    <property type="match status" value="1"/>
</dbReference>
<keyword evidence="10" id="KW-1185">Reference proteome</keyword>
<dbReference type="SUPFAM" id="SSF56645">
    <property type="entry name" value="Acyl-CoA dehydrogenase NM domain-like"/>
    <property type="match status" value="1"/>
</dbReference>
<dbReference type="FunFam" id="1.20.140.10:FF:000001">
    <property type="entry name" value="Acyl-CoA dehydrogenase"/>
    <property type="match status" value="1"/>
</dbReference>
<reference evidence="9 10" key="1">
    <citation type="submission" date="2018-07" db="EMBL/GenBank/DDBJ databases">
        <title>Genomic Encyclopedia of Type Strains, Phase IV (KMG-IV): sequencing the most valuable type-strain genomes for metagenomic binning, comparative biology and taxonomic classification.</title>
        <authorList>
            <person name="Goeker M."/>
        </authorList>
    </citation>
    <scope>NUCLEOTIDE SEQUENCE [LARGE SCALE GENOMIC DNA]</scope>
    <source>
        <strain evidence="9 10">DSM 21352</strain>
    </source>
</reference>
<feature type="domain" description="Acyl-CoA dehydrogenase/oxidase N-terminal" evidence="8">
    <location>
        <begin position="10"/>
        <end position="123"/>
    </location>
</feature>
<feature type="domain" description="Acyl-CoA oxidase/dehydrogenase middle" evidence="7">
    <location>
        <begin position="127"/>
        <end position="223"/>
    </location>
</feature>
<dbReference type="OrthoDB" id="7807987at2"/>
<dbReference type="GO" id="GO:0050660">
    <property type="term" value="F:flavin adenine dinucleotide binding"/>
    <property type="evidence" value="ECO:0007669"/>
    <property type="project" value="InterPro"/>
</dbReference>
<dbReference type="InterPro" id="IPR037069">
    <property type="entry name" value="AcylCoA_DH/ox_N_sf"/>
</dbReference>
<evidence type="ECO:0000256" key="4">
    <source>
        <dbReference type="ARBA" id="ARBA00022827"/>
    </source>
</evidence>
<keyword evidence="4" id="KW-0274">FAD</keyword>
<name>A0A370FJI7_9BURK</name>
<evidence type="ECO:0000259" key="6">
    <source>
        <dbReference type="Pfam" id="PF00441"/>
    </source>
</evidence>
<keyword evidence="3" id="KW-0285">Flavoprotein</keyword>
<dbReference type="PIRSF" id="PIRSF016578">
    <property type="entry name" value="HsaA"/>
    <property type="match status" value="1"/>
</dbReference>
<dbReference type="PANTHER" id="PTHR43884:SF12">
    <property type="entry name" value="ISOVALERYL-COA DEHYDROGENASE, MITOCHONDRIAL-RELATED"/>
    <property type="match status" value="1"/>
</dbReference>
<comment type="similarity">
    <text evidence="2">Belongs to the acyl-CoA dehydrogenase family.</text>
</comment>
<dbReference type="RefSeq" id="WP_017757145.1">
    <property type="nucleotide sequence ID" value="NZ_QQAV01000005.1"/>
</dbReference>
<dbReference type="Pfam" id="PF00441">
    <property type="entry name" value="Acyl-CoA_dh_1"/>
    <property type="match status" value="1"/>
</dbReference>
<dbReference type="PANTHER" id="PTHR43884">
    <property type="entry name" value="ACYL-COA DEHYDROGENASE"/>
    <property type="match status" value="1"/>
</dbReference>
<evidence type="ECO:0000256" key="2">
    <source>
        <dbReference type="ARBA" id="ARBA00009347"/>
    </source>
</evidence>
<evidence type="ECO:0000256" key="1">
    <source>
        <dbReference type="ARBA" id="ARBA00001974"/>
    </source>
</evidence>
<dbReference type="InterPro" id="IPR009100">
    <property type="entry name" value="AcylCoA_DH/oxidase_NM_dom_sf"/>
</dbReference>
<dbReference type="AlphaFoldDB" id="A0A370FJI7"/>
<dbReference type="Pfam" id="PF02770">
    <property type="entry name" value="Acyl-CoA_dh_M"/>
    <property type="match status" value="1"/>
</dbReference>
<dbReference type="InterPro" id="IPR006091">
    <property type="entry name" value="Acyl-CoA_Oxase/DH_mid-dom"/>
</dbReference>
<dbReference type="EMBL" id="QQAV01000005">
    <property type="protein sequence ID" value="RDI24377.1"/>
    <property type="molecule type" value="Genomic_DNA"/>
</dbReference>
<dbReference type="InterPro" id="IPR036250">
    <property type="entry name" value="AcylCo_DH-like_C"/>
</dbReference>
<evidence type="ECO:0000313" key="9">
    <source>
        <dbReference type="EMBL" id="RDI24377.1"/>
    </source>
</evidence>
<comment type="cofactor">
    <cofactor evidence="1">
        <name>FAD</name>
        <dbReference type="ChEBI" id="CHEBI:57692"/>
    </cofactor>
</comment>
<dbReference type="GO" id="GO:0003995">
    <property type="term" value="F:acyl-CoA dehydrogenase activity"/>
    <property type="evidence" value="ECO:0007669"/>
    <property type="project" value="TreeGrafter"/>
</dbReference>
<evidence type="ECO:0000256" key="3">
    <source>
        <dbReference type="ARBA" id="ARBA00022630"/>
    </source>
</evidence>
<evidence type="ECO:0000313" key="10">
    <source>
        <dbReference type="Proteomes" id="UP000255265"/>
    </source>
</evidence>
<comment type="caution">
    <text evidence="9">The sequence shown here is derived from an EMBL/GenBank/DDBJ whole genome shotgun (WGS) entry which is preliminary data.</text>
</comment>
<dbReference type="Gene3D" id="1.20.140.10">
    <property type="entry name" value="Butyryl-CoA Dehydrogenase, subunit A, domain 3"/>
    <property type="match status" value="1"/>
</dbReference>
<organism evidence="9 10">
    <name type="scientific">Pseudacidovorax intermedius</name>
    <dbReference type="NCBI Taxonomy" id="433924"/>
    <lineage>
        <taxon>Bacteria</taxon>
        <taxon>Pseudomonadati</taxon>
        <taxon>Pseudomonadota</taxon>
        <taxon>Betaproteobacteria</taxon>
        <taxon>Burkholderiales</taxon>
        <taxon>Comamonadaceae</taxon>
        <taxon>Pseudacidovorax</taxon>
    </lineage>
</organism>
<dbReference type="SUPFAM" id="SSF47203">
    <property type="entry name" value="Acyl-CoA dehydrogenase C-terminal domain-like"/>
    <property type="match status" value="1"/>
</dbReference>
<dbReference type="InterPro" id="IPR013786">
    <property type="entry name" value="AcylCoA_DH/ox_N"/>
</dbReference>
<proteinExistence type="inferred from homology"/>
<dbReference type="InterPro" id="IPR009075">
    <property type="entry name" value="AcylCo_DH/oxidase_C"/>
</dbReference>
<feature type="domain" description="Acyl-CoA dehydrogenase/oxidase C-terminal" evidence="6">
    <location>
        <begin position="238"/>
        <end position="383"/>
    </location>
</feature>
<evidence type="ECO:0000259" key="8">
    <source>
        <dbReference type="Pfam" id="PF02771"/>
    </source>
</evidence>
<evidence type="ECO:0000256" key="5">
    <source>
        <dbReference type="ARBA" id="ARBA00023002"/>
    </source>
</evidence>
<dbReference type="Proteomes" id="UP000255265">
    <property type="component" value="Unassembled WGS sequence"/>
</dbReference>
<evidence type="ECO:0000259" key="7">
    <source>
        <dbReference type="Pfam" id="PF02770"/>
    </source>
</evidence>
<gene>
    <name evidence="9" type="ORF">DFR41_105292</name>
</gene>
<sequence length="386" mass="42437">MSLFNTTGLTDDQRMMREGVLDLLGRHLPWEKIRKMDEAREFPLEAYEALADAGYIGLFYPEELGGTGGSYRDIAIFLEAMGYHYTGIAQAITTSAVYAGMHIAKFGSPEMKKDLVPRIIAGKAKLALCMSEPGTGSDVAGVKTFAQRDGDDYILNGNKVWITCGHVADYFVVITRTDRDGANRHQGISTLLVDARTPGVTVRPLQMLGRRTSHANEVFFENVRVPAQNLFGGEGRAWKNIMSCLGLERLGLAAISAGHCFKITEYARDYAKDRVQFGQPISQFQVIQHKLADMLILSETARQMVYRAADVLDSGTPAVTEASIAKIVATDNNFKCADIGMQIMGGAGYSMEYDMQMFFRDSRVGPIGGGTNEIQRNILAKQMDLG</sequence>
<dbReference type="InterPro" id="IPR046373">
    <property type="entry name" value="Acyl-CoA_Oxase/DH_mid-dom_sf"/>
</dbReference>
<accession>A0A370FJI7</accession>